<evidence type="ECO:0000256" key="7">
    <source>
        <dbReference type="SAM" id="MobiDB-lite"/>
    </source>
</evidence>
<feature type="compositionally biased region" description="Polar residues" evidence="7">
    <location>
        <begin position="302"/>
        <end position="332"/>
    </location>
</feature>
<evidence type="ECO:0000259" key="9">
    <source>
        <dbReference type="PROSITE" id="PS50180"/>
    </source>
</evidence>
<dbReference type="SUPFAM" id="SSF49348">
    <property type="entry name" value="Clathrin adaptor appendage domain"/>
    <property type="match status" value="1"/>
</dbReference>
<accession>A0ABY6LDG1</accession>
<proteinExistence type="inferred from homology"/>
<dbReference type="InterPro" id="IPR013041">
    <property type="entry name" value="Clathrin_app_Ig-like_sf"/>
</dbReference>
<dbReference type="Pfam" id="PF00790">
    <property type="entry name" value="VHS"/>
    <property type="match status" value="1"/>
</dbReference>
<comment type="subcellular location">
    <subcellularLocation>
        <location evidence="2">Early endosome</location>
    </subcellularLocation>
    <subcellularLocation>
        <location evidence="1">Golgi apparatus</location>
        <location evidence="1">trans-Golgi network membrane</location>
        <topology evidence="1">Peripheral membrane protein</topology>
    </subcellularLocation>
</comment>
<dbReference type="Gene3D" id="2.60.40.1230">
    <property type="match status" value="1"/>
</dbReference>
<feature type="non-terminal residue" evidence="11">
    <location>
        <position position="1"/>
    </location>
</feature>
<dbReference type="InterPro" id="IPR008942">
    <property type="entry name" value="ENTH_VHS"/>
</dbReference>
<dbReference type="PROSITE" id="PS50909">
    <property type="entry name" value="GAT"/>
    <property type="match status" value="1"/>
</dbReference>
<keyword evidence="6" id="KW-0653">Protein transport</keyword>
<keyword evidence="12" id="KW-1185">Reference proteome</keyword>
<keyword evidence="5" id="KW-0832">Ubl conjugation</keyword>
<feature type="domain" description="GAE" evidence="9">
    <location>
        <begin position="348"/>
        <end position="435"/>
    </location>
</feature>
<comment type="similarity">
    <text evidence="3">Belongs to the GGA protein family.</text>
</comment>
<dbReference type="InterPro" id="IPR008153">
    <property type="entry name" value="GAE_dom"/>
</dbReference>
<evidence type="ECO:0000256" key="5">
    <source>
        <dbReference type="ARBA" id="ARBA00022843"/>
    </source>
</evidence>
<feature type="region of interest" description="Disordered" evidence="7">
    <location>
        <begin position="294"/>
        <end position="332"/>
    </location>
</feature>
<evidence type="ECO:0000256" key="1">
    <source>
        <dbReference type="ARBA" id="ARBA00004150"/>
    </source>
</evidence>
<dbReference type="Pfam" id="PF03127">
    <property type="entry name" value="GAT"/>
    <property type="match status" value="1"/>
</dbReference>
<dbReference type="InterPro" id="IPR004152">
    <property type="entry name" value="GAT_dom"/>
</dbReference>
<dbReference type="InterPro" id="IPR027422">
    <property type="entry name" value="GGA1-3"/>
</dbReference>
<feature type="domain" description="GAT" evidence="10">
    <location>
        <begin position="95"/>
        <end position="184"/>
    </location>
</feature>
<evidence type="ECO:0000259" key="8">
    <source>
        <dbReference type="PROSITE" id="PS50179"/>
    </source>
</evidence>
<dbReference type="SUPFAM" id="SSF89009">
    <property type="entry name" value="GAT-like domain"/>
    <property type="match status" value="1"/>
</dbReference>
<dbReference type="Gene3D" id="1.25.40.90">
    <property type="match status" value="1"/>
</dbReference>
<dbReference type="Proteomes" id="UP001235939">
    <property type="component" value="Chromosome 17"/>
</dbReference>
<dbReference type="SUPFAM" id="SSF48464">
    <property type="entry name" value="ENTH/VHS domain"/>
    <property type="match status" value="1"/>
</dbReference>
<dbReference type="PANTHER" id="PTHR45905:SF1">
    <property type="entry name" value="GOLGI-LOCALIZED, GAMMA-ADAPTIN EAR CONTAINING, ARF BINDING PROTEIN"/>
    <property type="match status" value="1"/>
</dbReference>
<keyword evidence="4" id="KW-0813">Transport</keyword>
<evidence type="ECO:0000256" key="3">
    <source>
        <dbReference type="ARBA" id="ARBA00008099"/>
    </source>
</evidence>
<protein>
    <submittedName>
        <fullName evidence="11">GGA1</fullName>
    </submittedName>
</protein>
<feature type="domain" description="VHS" evidence="8">
    <location>
        <begin position="1"/>
        <end position="82"/>
    </location>
</feature>
<evidence type="ECO:0000256" key="6">
    <source>
        <dbReference type="ARBA" id="ARBA00022927"/>
    </source>
</evidence>
<evidence type="ECO:0000259" key="10">
    <source>
        <dbReference type="PROSITE" id="PS50909"/>
    </source>
</evidence>
<evidence type="ECO:0000256" key="4">
    <source>
        <dbReference type="ARBA" id="ARBA00022448"/>
    </source>
</evidence>
<evidence type="ECO:0000313" key="12">
    <source>
        <dbReference type="Proteomes" id="UP001235939"/>
    </source>
</evidence>
<organism evidence="11 12">
    <name type="scientific">Cordylochernes scorpioides</name>
    <dbReference type="NCBI Taxonomy" id="51811"/>
    <lineage>
        <taxon>Eukaryota</taxon>
        <taxon>Metazoa</taxon>
        <taxon>Ecdysozoa</taxon>
        <taxon>Arthropoda</taxon>
        <taxon>Chelicerata</taxon>
        <taxon>Arachnida</taxon>
        <taxon>Pseudoscorpiones</taxon>
        <taxon>Cheliferoidea</taxon>
        <taxon>Chernetidae</taxon>
        <taxon>Cordylochernes</taxon>
    </lineage>
</organism>
<gene>
    <name evidence="11" type="ORF">LAZ67_17000169</name>
</gene>
<dbReference type="InterPro" id="IPR002014">
    <property type="entry name" value="VHS_dom"/>
</dbReference>
<dbReference type="EMBL" id="CP092879">
    <property type="protein sequence ID" value="UYV78894.1"/>
    <property type="molecule type" value="Genomic_DNA"/>
</dbReference>
<evidence type="ECO:0000256" key="2">
    <source>
        <dbReference type="ARBA" id="ARBA00004412"/>
    </source>
</evidence>
<dbReference type="Gene3D" id="1.20.58.160">
    <property type="match status" value="1"/>
</dbReference>
<sequence length="435" mass="47853">MVQVLEETVNRCGPKFHSEVGKFRFLNELIKIVSPKYLGNRVSPRLKERTIELLYRWSMELKKEPKVFEAYQMLKKQGIVILDPVHVIKADRKMELKERKVSEIEAVHNNANVLSDMLATYRPDTTSAEEKELMKELYESCKRLRPQIFQLVSELDPKDESISDLLVANDKLTAVIQAYLQATEQPALLEIGDSHASTPPMAVKPMSSSSLLDEQLLALGLEDTPPSASRSLPNPMASSQDLADLFSCSQPTAIPPCLLSKFSMPQQPSAVVSHRSGLEELDDLAHSQLLQSLPSSSAPRTFPNSTPQKVPLNQLQRNSSTPPLGSSPPQSASPLDGLFVPLETIQPGALPPRTLYSQSGLTAVVHIGKETPRHDISVLVLSVVNKSLEPVVGFSFHAAVPKVILACFGGGTLSVIKHVYVAAYPHSTILSWFSQ</sequence>
<dbReference type="InterPro" id="IPR038425">
    <property type="entry name" value="GAT_sf"/>
</dbReference>
<dbReference type="PROSITE" id="PS50180">
    <property type="entry name" value="GAE"/>
    <property type="match status" value="1"/>
</dbReference>
<dbReference type="CDD" id="cd14234">
    <property type="entry name" value="GAT_GGA_meta"/>
    <property type="match status" value="1"/>
</dbReference>
<dbReference type="PROSITE" id="PS50179">
    <property type="entry name" value="VHS"/>
    <property type="match status" value="1"/>
</dbReference>
<evidence type="ECO:0000313" key="11">
    <source>
        <dbReference type="EMBL" id="UYV78894.1"/>
    </source>
</evidence>
<dbReference type="PANTHER" id="PTHR45905">
    <property type="entry name" value="GOLGI-LOCALIZED, GAMMA-ADAPTIN EAR CONTAINING, ARF BINDING PROTEIN"/>
    <property type="match status" value="1"/>
</dbReference>
<reference evidence="11 12" key="1">
    <citation type="submission" date="2022-01" db="EMBL/GenBank/DDBJ databases">
        <title>A chromosomal length assembly of Cordylochernes scorpioides.</title>
        <authorList>
            <person name="Zeh D."/>
            <person name="Zeh J."/>
        </authorList>
    </citation>
    <scope>NUCLEOTIDE SEQUENCE [LARGE SCALE GENOMIC DNA]</scope>
    <source>
        <strain evidence="11">IN4F17</strain>
        <tissue evidence="11">Whole Body</tissue>
    </source>
</reference>
<name>A0ABY6LDG1_9ARAC</name>